<sequence>MSPICSFRRQQTANANTKHIFLEGSPPYKQQPKVRHRQDNHNDAKTQHRWAVMSSIDVNATDEVQVLLTKSRQNLRERH</sequence>
<reference evidence="2" key="1">
    <citation type="journal article" date="2020" name="bioRxiv">
        <title>Whole genome comparisons of ergot fungi reveals the divergence and evolution of species within the genus Claviceps are the result of varying mechanisms driving genome evolution and host range expansion.</title>
        <authorList>
            <person name="Wyka S.A."/>
            <person name="Mondo S.J."/>
            <person name="Liu M."/>
            <person name="Dettman J."/>
            <person name="Nalam V."/>
            <person name="Broders K.D."/>
        </authorList>
    </citation>
    <scope>NUCLEOTIDE SEQUENCE</scope>
    <source>
        <strain evidence="2">CCC 1102</strain>
    </source>
</reference>
<name>A0A9P7MRY2_9HYPO</name>
<comment type="caution">
    <text evidence="2">The sequence shown here is derived from an EMBL/GenBank/DDBJ whole genome shotgun (WGS) entry which is preliminary data.</text>
</comment>
<evidence type="ECO:0000313" key="2">
    <source>
        <dbReference type="EMBL" id="KAG5965255.1"/>
    </source>
</evidence>
<feature type="region of interest" description="Disordered" evidence="1">
    <location>
        <begin position="22"/>
        <end position="44"/>
    </location>
</feature>
<dbReference type="Proteomes" id="UP000784919">
    <property type="component" value="Unassembled WGS sequence"/>
</dbReference>
<evidence type="ECO:0000256" key="1">
    <source>
        <dbReference type="SAM" id="MobiDB-lite"/>
    </source>
</evidence>
<evidence type="ECO:0000313" key="3">
    <source>
        <dbReference type="Proteomes" id="UP000784919"/>
    </source>
</evidence>
<dbReference type="EMBL" id="SRPS01000155">
    <property type="protein sequence ID" value="KAG5965255.1"/>
    <property type="molecule type" value="Genomic_DNA"/>
</dbReference>
<protein>
    <submittedName>
        <fullName evidence="2">Uncharacterized protein</fullName>
    </submittedName>
</protein>
<accession>A0A9P7MRY2</accession>
<organism evidence="2 3">
    <name type="scientific">Claviceps arundinis</name>
    <dbReference type="NCBI Taxonomy" id="1623583"/>
    <lineage>
        <taxon>Eukaryota</taxon>
        <taxon>Fungi</taxon>
        <taxon>Dikarya</taxon>
        <taxon>Ascomycota</taxon>
        <taxon>Pezizomycotina</taxon>
        <taxon>Sordariomycetes</taxon>
        <taxon>Hypocreomycetidae</taxon>
        <taxon>Hypocreales</taxon>
        <taxon>Clavicipitaceae</taxon>
        <taxon>Claviceps</taxon>
    </lineage>
</organism>
<dbReference type="AlphaFoldDB" id="A0A9P7MRY2"/>
<proteinExistence type="predicted"/>
<gene>
    <name evidence="2" type="ORF">E4U56_001853</name>
</gene>